<dbReference type="AlphaFoldDB" id="A0A345Z361"/>
<name>A0A345Z361_9MOLU</name>
<feature type="domain" description="Pseudouridine synthase I TruA alpha/beta" evidence="8">
    <location>
        <begin position="146"/>
        <end position="250"/>
    </location>
</feature>
<dbReference type="GO" id="GO:0160147">
    <property type="term" value="F:tRNA pseudouridine(38-40) synthase activity"/>
    <property type="evidence" value="ECO:0007669"/>
    <property type="project" value="UniProtKB-EC"/>
</dbReference>
<dbReference type="InterPro" id="IPR001406">
    <property type="entry name" value="PsdUridine_synth_TruA"/>
</dbReference>
<dbReference type="Gene3D" id="3.30.70.660">
    <property type="entry name" value="Pseudouridine synthase I, catalytic domain, C-terminal subdomain"/>
    <property type="match status" value="1"/>
</dbReference>
<evidence type="ECO:0000256" key="3">
    <source>
        <dbReference type="ARBA" id="ARBA00023235"/>
    </source>
</evidence>
<comment type="subunit">
    <text evidence="4">Homodimer.</text>
</comment>
<evidence type="ECO:0000256" key="7">
    <source>
        <dbReference type="RuleBase" id="RU003792"/>
    </source>
</evidence>
<proteinExistence type="inferred from homology"/>
<gene>
    <name evidence="4 9" type="primary">truA</name>
    <name evidence="9" type="ORF">SALLE_v1c03660</name>
</gene>
<evidence type="ECO:0000256" key="1">
    <source>
        <dbReference type="ARBA" id="ARBA00009375"/>
    </source>
</evidence>
<dbReference type="InterPro" id="IPR020095">
    <property type="entry name" value="PsdUridine_synth_TruA_C"/>
</dbReference>
<comment type="similarity">
    <text evidence="1 4 7">Belongs to the tRNA pseudouridine synthase TruA family.</text>
</comment>
<dbReference type="Pfam" id="PF01416">
    <property type="entry name" value="PseudoU_synth_1"/>
    <property type="match status" value="2"/>
</dbReference>
<dbReference type="OrthoDB" id="9811823at2"/>
<dbReference type="NCBIfam" id="TIGR00071">
    <property type="entry name" value="hisT_truA"/>
    <property type="match status" value="1"/>
</dbReference>
<dbReference type="SUPFAM" id="SSF55120">
    <property type="entry name" value="Pseudouridine synthase"/>
    <property type="match status" value="1"/>
</dbReference>
<reference evidence="9 10" key="1">
    <citation type="submission" date="2018-07" db="EMBL/GenBank/DDBJ databases">
        <title>Complete genome sequence of Spiroplasma alleghenense PLHS-1 (ATCC 51752).</title>
        <authorList>
            <person name="Chou L."/>
            <person name="Lee T.-Y."/>
            <person name="Tsai Y.-M."/>
            <person name="Kuo C.-H."/>
        </authorList>
    </citation>
    <scope>NUCLEOTIDE SEQUENCE [LARGE SCALE GENOMIC DNA]</scope>
    <source>
        <strain evidence="9 10">PLHS-1</strain>
    </source>
</reference>
<organism evidence="9 10">
    <name type="scientific">Spiroplasma alleghenense</name>
    <dbReference type="NCBI Taxonomy" id="216931"/>
    <lineage>
        <taxon>Bacteria</taxon>
        <taxon>Bacillati</taxon>
        <taxon>Mycoplasmatota</taxon>
        <taxon>Mollicutes</taxon>
        <taxon>Entomoplasmatales</taxon>
        <taxon>Spiroplasmataceae</taxon>
        <taxon>Spiroplasma</taxon>
    </lineage>
</organism>
<evidence type="ECO:0000256" key="4">
    <source>
        <dbReference type="HAMAP-Rule" id="MF_00171"/>
    </source>
</evidence>
<dbReference type="KEGG" id="salx:SALLE_v1c03660"/>
<dbReference type="PIRSF" id="PIRSF001430">
    <property type="entry name" value="tRNA_psdUrid_synth"/>
    <property type="match status" value="1"/>
</dbReference>
<comment type="catalytic activity">
    <reaction evidence="4 7">
        <text>uridine(38/39/40) in tRNA = pseudouridine(38/39/40) in tRNA</text>
        <dbReference type="Rhea" id="RHEA:22376"/>
        <dbReference type="Rhea" id="RHEA-COMP:10085"/>
        <dbReference type="Rhea" id="RHEA-COMP:10087"/>
        <dbReference type="ChEBI" id="CHEBI:65314"/>
        <dbReference type="ChEBI" id="CHEBI:65315"/>
        <dbReference type="EC" id="5.4.99.12"/>
    </reaction>
</comment>
<keyword evidence="3 4" id="KW-0413">Isomerase</keyword>
<dbReference type="HAMAP" id="MF_00171">
    <property type="entry name" value="TruA"/>
    <property type="match status" value="1"/>
</dbReference>
<dbReference type="InterPro" id="IPR020097">
    <property type="entry name" value="PsdUridine_synth_TruA_a/b_dom"/>
</dbReference>
<evidence type="ECO:0000259" key="8">
    <source>
        <dbReference type="Pfam" id="PF01416"/>
    </source>
</evidence>
<keyword evidence="2 4" id="KW-0819">tRNA processing</keyword>
<evidence type="ECO:0000313" key="10">
    <source>
        <dbReference type="Proteomes" id="UP000254792"/>
    </source>
</evidence>
<feature type="domain" description="Pseudouridine synthase I TruA alpha/beta" evidence="8">
    <location>
        <begin position="11"/>
        <end position="105"/>
    </location>
</feature>
<dbReference type="Proteomes" id="UP000254792">
    <property type="component" value="Chromosome"/>
</dbReference>
<feature type="binding site" evidence="4 6">
    <location>
        <position position="112"/>
    </location>
    <ligand>
        <name>substrate</name>
    </ligand>
</feature>
<evidence type="ECO:0000256" key="6">
    <source>
        <dbReference type="PIRSR" id="PIRSR001430-2"/>
    </source>
</evidence>
<dbReference type="RefSeq" id="WP_115557953.1">
    <property type="nucleotide sequence ID" value="NZ_CP031376.1"/>
</dbReference>
<keyword evidence="10" id="KW-1185">Reference proteome</keyword>
<sequence length="259" mass="30143">MINYYFLLKLAYNGTNYSGWVIQKKQKTIQGCLNKAIKNVIKSDEFRTIGASKTDAGVHALDQKVWLQTQFKPNLSGFMAGVNKALPSDIRIIEIIEVNEEFHVRNTFEKIYKYQINNGEYDLLSENWTNFYNRQKLCLEELRKYAELFVGIHDFFAFSGLSLEEKEQINTNREIKSILVEEESNNNFAFYFKAKGFIRYQIRTIVQTILALCENKITIDFVKDSLEGIFVKKMPYRANPKGLILLEISYGGEFKSMII</sequence>
<evidence type="ECO:0000256" key="2">
    <source>
        <dbReference type="ARBA" id="ARBA00022694"/>
    </source>
</evidence>
<accession>A0A345Z361</accession>
<dbReference type="GO" id="GO:0031119">
    <property type="term" value="P:tRNA pseudouridine synthesis"/>
    <property type="evidence" value="ECO:0007669"/>
    <property type="project" value="UniProtKB-UniRule"/>
</dbReference>
<dbReference type="EMBL" id="CP031376">
    <property type="protein sequence ID" value="AXK51040.1"/>
    <property type="molecule type" value="Genomic_DNA"/>
</dbReference>
<evidence type="ECO:0000313" key="9">
    <source>
        <dbReference type="EMBL" id="AXK51040.1"/>
    </source>
</evidence>
<feature type="active site" description="Nucleophile" evidence="4 5">
    <location>
        <position position="55"/>
    </location>
</feature>
<dbReference type="Gene3D" id="3.30.70.580">
    <property type="entry name" value="Pseudouridine synthase I, catalytic domain, N-terminal subdomain"/>
    <property type="match status" value="1"/>
</dbReference>
<dbReference type="InterPro" id="IPR020103">
    <property type="entry name" value="PsdUridine_synth_cat_dom_sf"/>
</dbReference>
<evidence type="ECO:0000256" key="5">
    <source>
        <dbReference type="PIRSR" id="PIRSR001430-1"/>
    </source>
</evidence>
<comment type="caution">
    <text evidence="4">Lacks conserved residue(s) required for the propagation of feature annotation.</text>
</comment>
<dbReference type="GO" id="GO:0003723">
    <property type="term" value="F:RNA binding"/>
    <property type="evidence" value="ECO:0007669"/>
    <property type="project" value="InterPro"/>
</dbReference>
<dbReference type="PANTHER" id="PTHR11142">
    <property type="entry name" value="PSEUDOURIDYLATE SYNTHASE"/>
    <property type="match status" value="1"/>
</dbReference>
<dbReference type="PANTHER" id="PTHR11142:SF0">
    <property type="entry name" value="TRNA PSEUDOURIDINE SYNTHASE-LIKE 1"/>
    <property type="match status" value="1"/>
</dbReference>
<dbReference type="InterPro" id="IPR020094">
    <property type="entry name" value="TruA/RsuA/RluB/E/F_N"/>
</dbReference>
<dbReference type="EC" id="5.4.99.12" evidence="4"/>
<protein>
    <recommendedName>
        <fullName evidence="4">tRNA pseudouridine synthase A</fullName>
        <ecNumber evidence="4">5.4.99.12</ecNumber>
    </recommendedName>
    <alternativeName>
        <fullName evidence="4">tRNA pseudouridine(38-40) synthase</fullName>
    </alternativeName>
    <alternativeName>
        <fullName evidence="4">tRNA pseudouridylate synthase I</fullName>
    </alternativeName>
    <alternativeName>
        <fullName evidence="4">tRNA-uridine isomerase I</fullName>
    </alternativeName>
</protein>
<comment type="function">
    <text evidence="4">Formation of pseudouridine at positions 38, 39 and 40 in the anticodon stem and loop of transfer RNAs.</text>
</comment>